<feature type="transmembrane region" description="Helical" evidence="8">
    <location>
        <begin position="40"/>
        <end position="61"/>
    </location>
</feature>
<dbReference type="SUPFAM" id="SSF55874">
    <property type="entry name" value="ATPase domain of HSP90 chaperone/DNA topoisomerase II/histidine kinase"/>
    <property type="match status" value="1"/>
</dbReference>
<feature type="transmembrane region" description="Helical" evidence="8">
    <location>
        <begin position="15"/>
        <end position="34"/>
    </location>
</feature>
<evidence type="ECO:0000256" key="4">
    <source>
        <dbReference type="ARBA" id="ARBA00022679"/>
    </source>
</evidence>
<feature type="domain" description="Histidine kinase" evidence="9">
    <location>
        <begin position="267"/>
        <end position="492"/>
    </location>
</feature>
<dbReference type="GO" id="GO:0016036">
    <property type="term" value="P:cellular response to phosphate starvation"/>
    <property type="evidence" value="ECO:0007669"/>
    <property type="project" value="TreeGrafter"/>
</dbReference>
<proteinExistence type="predicted"/>
<dbReference type="PANTHER" id="PTHR45453:SF1">
    <property type="entry name" value="PHOSPHATE REGULON SENSOR PROTEIN PHOR"/>
    <property type="match status" value="1"/>
</dbReference>
<evidence type="ECO:0000256" key="6">
    <source>
        <dbReference type="ARBA" id="ARBA00023012"/>
    </source>
</evidence>
<dbReference type="SUPFAM" id="SSF47384">
    <property type="entry name" value="Homodimeric domain of signal transducing histidine kinase"/>
    <property type="match status" value="1"/>
</dbReference>
<dbReference type="GO" id="GO:0000155">
    <property type="term" value="F:phosphorelay sensor kinase activity"/>
    <property type="evidence" value="ECO:0007669"/>
    <property type="project" value="InterPro"/>
</dbReference>
<dbReference type="InterPro" id="IPR003661">
    <property type="entry name" value="HisK_dim/P_dom"/>
</dbReference>
<evidence type="ECO:0000256" key="1">
    <source>
        <dbReference type="ARBA" id="ARBA00000085"/>
    </source>
</evidence>
<keyword evidence="4 10" id="KW-0808">Transferase</keyword>
<accession>A0A3P3XUV2</accession>
<keyword evidence="3" id="KW-0597">Phosphoprotein</keyword>
<keyword evidence="7 8" id="KW-0472">Membrane</keyword>
<dbReference type="FunFam" id="1.10.287.130:FF:000001">
    <property type="entry name" value="Two-component sensor histidine kinase"/>
    <property type="match status" value="1"/>
</dbReference>
<dbReference type="FunFam" id="3.30.565.10:FF:000006">
    <property type="entry name" value="Sensor histidine kinase WalK"/>
    <property type="match status" value="1"/>
</dbReference>
<dbReference type="SMART" id="SM00387">
    <property type="entry name" value="HATPase_c"/>
    <property type="match status" value="1"/>
</dbReference>
<protein>
    <recommendedName>
        <fullName evidence="2">histidine kinase</fullName>
        <ecNumber evidence="2">2.7.13.3</ecNumber>
    </recommendedName>
</protein>
<dbReference type="Gene3D" id="3.30.450.20">
    <property type="entry name" value="PAS domain"/>
    <property type="match status" value="1"/>
</dbReference>
<dbReference type="EMBL" id="FWDO01000007">
    <property type="protein sequence ID" value="SLM19859.1"/>
    <property type="molecule type" value="Genomic_DNA"/>
</dbReference>
<dbReference type="InterPro" id="IPR004358">
    <property type="entry name" value="Sig_transdc_His_kin-like_C"/>
</dbReference>
<dbReference type="CDD" id="cd00082">
    <property type="entry name" value="HisKA"/>
    <property type="match status" value="1"/>
</dbReference>
<evidence type="ECO:0000256" key="7">
    <source>
        <dbReference type="ARBA" id="ARBA00023136"/>
    </source>
</evidence>
<dbReference type="InterPro" id="IPR036097">
    <property type="entry name" value="HisK_dim/P_sf"/>
</dbReference>
<dbReference type="PROSITE" id="PS50109">
    <property type="entry name" value="HIS_KIN"/>
    <property type="match status" value="1"/>
</dbReference>
<evidence type="ECO:0000256" key="3">
    <source>
        <dbReference type="ARBA" id="ARBA00022553"/>
    </source>
</evidence>
<gene>
    <name evidence="10" type="ORF">SPIRO4BDMA_70283</name>
</gene>
<dbReference type="InterPro" id="IPR036890">
    <property type="entry name" value="HATPase_C_sf"/>
</dbReference>
<dbReference type="SUPFAM" id="SSF55785">
    <property type="entry name" value="PYP-like sensor domain (PAS domain)"/>
    <property type="match status" value="1"/>
</dbReference>
<name>A0A3P3XUV2_9SPIR</name>
<keyword evidence="8" id="KW-0812">Transmembrane</keyword>
<evidence type="ECO:0000259" key="9">
    <source>
        <dbReference type="PROSITE" id="PS50109"/>
    </source>
</evidence>
<evidence type="ECO:0000256" key="8">
    <source>
        <dbReference type="SAM" id="Phobius"/>
    </source>
</evidence>
<evidence type="ECO:0000256" key="2">
    <source>
        <dbReference type="ARBA" id="ARBA00012438"/>
    </source>
</evidence>
<reference evidence="10" key="1">
    <citation type="submission" date="2017-02" db="EMBL/GenBank/DDBJ databases">
        <authorList>
            <person name="Regsiter A."/>
            <person name="William W."/>
        </authorList>
    </citation>
    <scope>NUCLEOTIDE SEQUENCE</scope>
    <source>
        <strain evidence="10">BdmA 4</strain>
    </source>
</reference>
<dbReference type="InterPro" id="IPR035965">
    <property type="entry name" value="PAS-like_dom_sf"/>
</dbReference>
<dbReference type="Pfam" id="PF00512">
    <property type="entry name" value="HisKA"/>
    <property type="match status" value="1"/>
</dbReference>
<dbReference type="InterPro" id="IPR050351">
    <property type="entry name" value="BphY/WalK/GraS-like"/>
</dbReference>
<dbReference type="Pfam" id="PF02518">
    <property type="entry name" value="HATPase_c"/>
    <property type="match status" value="1"/>
</dbReference>
<dbReference type="SMART" id="SM00388">
    <property type="entry name" value="HisKA"/>
    <property type="match status" value="1"/>
</dbReference>
<sequence length="512" mass="55708">MKNTNSRIPMSIRRLLFWGLLGLICSALISLFIADTYNNTLIACAVFLALSIVLFVALFHLQNAVYQRPLTALASKVGSLALSLSTKSSDTALHEISGTEAHPALEPPSASGQPQDIPDEFAKIEQNLDLVAENLNAQSREVTELAGRLQSIFDATEEAIVAIRAPNELLAANTAAYRLFELPKNPAQTAESFFFKAPPIIGLIDECLREGHALLEQFSMLKEKNEVILTARGRRFRVGNSDGVVIVINDVTSLKRMELLKKNFVANVSHELRTPVQIVKGYAELLGGAEISEEYRNWAEVIGHQAARMERIVADLLMLAKLEHDPASWIVREKFFLKSVLAEAARTVRLQYADSGTIELDCPEELEAYANPGLIEQAAFNLMANAVQHSGSHEKILVGAVQEENDVVVRVRDFGAGISPKDLAHIFERFYRADKSRSSASGEGTSRIPSSGGSGLGLAIVKHIALAHGGAVRAESWAGEGSLFEFRFPNATEDSIAAARPEDPSSIPPSSS</sequence>
<dbReference type="GO" id="GO:0004721">
    <property type="term" value="F:phosphoprotein phosphatase activity"/>
    <property type="evidence" value="ECO:0007669"/>
    <property type="project" value="TreeGrafter"/>
</dbReference>
<keyword evidence="6" id="KW-0902">Two-component regulatory system</keyword>
<keyword evidence="5 10" id="KW-0418">Kinase</keyword>
<dbReference type="CDD" id="cd00075">
    <property type="entry name" value="HATPase"/>
    <property type="match status" value="1"/>
</dbReference>
<dbReference type="PANTHER" id="PTHR45453">
    <property type="entry name" value="PHOSPHATE REGULON SENSOR PROTEIN PHOR"/>
    <property type="match status" value="1"/>
</dbReference>
<dbReference type="PRINTS" id="PR00344">
    <property type="entry name" value="BCTRLSENSOR"/>
</dbReference>
<dbReference type="GO" id="GO:0005886">
    <property type="term" value="C:plasma membrane"/>
    <property type="evidence" value="ECO:0007669"/>
    <property type="project" value="TreeGrafter"/>
</dbReference>
<dbReference type="AlphaFoldDB" id="A0A3P3XUV2"/>
<dbReference type="InterPro" id="IPR003594">
    <property type="entry name" value="HATPase_dom"/>
</dbReference>
<organism evidence="10">
    <name type="scientific">uncultured spirochete</name>
    <dbReference type="NCBI Taxonomy" id="156406"/>
    <lineage>
        <taxon>Bacteria</taxon>
        <taxon>Pseudomonadati</taxon>
        <taxon>Spirochaetota</taxon>
        <taxon>Spirochaetia</taxon>
        <taxon>Spirochaetales</taxon>
        <taxon>environmental samples</taxon>
    </lineage>
</organism>
<evidence type="ECO:0000313" key="10">
    <source>
        <dbReference type="EMBL" id="SLM19859.1"/>
    </source>
</evidence>
<dbReference type="InterPro" id="IPR005467">
    <property type="entry name" value="His_kinase_dom"/>
</dbReference>
<dbReference type="Gene3D" id="3.30.565.10">
    <property type="entry name" value="Histidine kinase-like ATPase, C-terminal domain"/>
    <property type="match status" value="1"/>
</dbReference>
<keyword evidence="8" id="KW-1133">Transmembrane helix</keyword>
<comment type="catalytic activity">
    <reaction evidence="1">
        <text>ATP + protein L-histidine = ADP + protein N-phospho-L-histidine.</text>
        <dbReference type="EC" id="2.7.13.3"/>
    </reaction>
</comment>
<evidence type="ECO:0000256" key="5">
    <source>
        <dbReference type="ARBA" id="ARBA00022777"/>
    </source>
</evidence>
<dbReference type="Gene3D" id="1.10.287.130">
    <property type="match status" value="1"/>
</dbReference>
<dbReference type="EC" id="2.7.13.3" evidence="2"/>